<evidence type="ECO:0000256" key="2">
    <source>
        <dbReference type="SAM" id="MobiDB-lite"/>
    </source>
</evidence>
<organism evidence="3 4">
    <name type="scientific">Gossypium arboreum</name>
    <name type="common">Tree cotton</name>
    <name type="synonym">Gossypium nanking</name>
    <dbReference type="NCBI Taxonomy" id="29729"/>
    <lineage>
        <taxon>Eukaryota</taxon>
        <taxon>Viridiplantae</taxon>
        <taxon>Streptophyta</taxon>
        <taxon>Embryophyta</taxon>
        <taxon>Tracheophyta</taxon>
        <taxon>Spermatophyta</taxon>
        <taxon>Magnoliopsida</taxon>
        <taxon>eudicotyledons</taxon>
        <taxon>Gunneridae</taxon>
        <taxon>Pentapetalae</taxon>
        <taxon>rosids</taxon>
        <taxon>malvids</taxon>
        <taxon>Malvales</taxon>
        <taxon>Malvaceae</taxon>
        <taxon>Malvoideae</taxon>
        <taxon>Gossypium</taxon>
    </lineage>
</organism>
<sequence>MSGLWEKKQRKGNEKGSKWSHSPKIRFEGTVEMSKGANEQNASIETRARKGRKQRRSRDMLSTLESRVVHLEESIGEVKETLEVVEACTNELNRMRKQFKEYMEKAFSSNMDVLEALFDTTIGKLTEKNDALGA</sequence>
<feature type="compositionally biased region" description="Basic and acidic residues" evidence="2">
    <location>
        <begin position="1"/>
        <end position="17"/>
    </location>
</feature>
<gene>
    <name evidence="3" type="ORF">PVK06_025329</name>
</gene>
<evidence type="ECO:0000256" key="1">
    <source>
        <dbReference type="SAM" id="Coils"/>
    </source>
</evidence>
<feature type="region of interest" description="Disordered" evidence="2">
    <location>
        <begin position="1"/>
        <end position="61"/>
    </location>
</feature>
<keyword evidence="1" id="KW-0175">Coiled coil</keyword>
<accession>A0ABR0PGH1</accession>
<evidence type="ECO:0000313" key="4">
    <source>
        <dbReference type="Proteomes" id="UP001358586"/>
    </source>
</evidence>
<feature type="coiled-coil region" evidence="1">
    <location>
        <begin position="61"/>
        <end position="105"/>
    </location>
</feature>
<dbReference type="Proteomes" id="UP001358586">
    <property type="component" value="Chromosome 7"/>
</dbReference>
<dbReference type="EMBL" id="JARKNE010000007">
    <property type="protein sequence ID" value="KAK5820283.1"/>
    <property type="molecule type" value="Genomic_DNA"/>
</dbReference>
<proteinExistence type="predicted"/>
<protein>
    <submittedName>
        <fullName evidence="3">Uncharacterized protein</fullName>
    </submittedName>
</protein>
<keyword evidence="4" id="KW-1185">Reference proteome</keyword>
<comment type="caution">
    <text evidence="3">The sequence shown here is derived from an EMBL/GenBank/DDBJ whole genome shotgun (WGS) entry which is preliminary data.</text>
</comment>
<evidence type="ECO:0000313" key="3">
    <source>
        <dbReference type="EMBL" id="KAK5820283.1"/>
    </source>
</evidence>
<reference evidence="3 4" key="1">
    <citation type="submission" date="2023-03" db="EMBL/GenBank/DDBJ databases">
        <title>WGS of Gossypium arboreum.</title>
        <authorList>
            <person name="Yu D."/>
        </authorList>
    </citation>
    <scope>NUCLEOTIDE SEQUENCE [LARGE SCALE GENOMIC DNA]</scope>
    <source>
        <tissue evidence="3">Leaf</tissue>
    </source>
</reference>
<name>A0ABR0PGH1_GOSAR</name>